<keyword evidence="1" id="KW-0695">RNA-directed DNA polymerase</keyword>
<name>A0ABQ4WBT0_9ASTR</name>
<keyword evidence="1" id="KW-0808">Transferase</keyword>
<reference evidence="1" key="1">
    <citation type="journal article" date="2022" name="Int. J. Mol. Sci.">
        <title>Draft Genome of Tanacetum Coccineum: Genomic Comparison of Closely Related Tanacetum-Family Plants.</title>
        <authorList>
            <person name="Yamashiro T."/>
            <person name="Shiraishi A."/>
            <person name="Nakayama K."/>
            <person name="Satake H."/>
        </authorList>
    </citation>
    <scope>NUCLEOTIDE SEQUENCE</scope>
</reference>
<dbReference type="SUPFAM" id="SSF56219">
    <property type="entry name" value="DNase I-like"/>
    <property type="match status" value="1"/>
</dbReference>
<dbReference type="Proteomes" id="UP001151760">
    <property type="component" value="Unassembled WGS sequence"/>
</dbReference>
<evidence type="ECO:0000313" key="2">
    <source>
        <dbReference type="Proteomes" id="UP001151760"/>
    </source>
</evidence>
<keyword evidence="1" id="KW-0548">Nucleotidyltransferase</keyword>
<accession>A0ABQ4WBT0</accession>
<keyword evidence="2" id="KW-1185">Reference proteome</keyword>
<dbReference type="InterPro" id="IPR036691">
    <property type="entry name" value="Endo/exonu/phosph_ase_sf"/>
</dbReference>
<dbReference type="Gene3D" id="3.60.10.10">
    <property type="entry name" value="Endonuclease/exonuclease/phosphatase"/>
    <property type="match status" value="1"/>
</dbReference>
<dbReference type="EMBL" id="BQNB010008505">
    <property type="protein sequence ID" value="GJS50290.1"/>
    <property type="molecule type" value="Genomic_DNA"/>
</dbReference>
<gene>
    <name evidence="1" type="ORF">Tco_0600411</name>
</gene>
<organism evidence="1 2">
    <name type="scientific">Tanacetum coccineum</name>
    <dbReference type="NCBI Taxonomy" id="301880"/>
    <lineage>
        <taxon>Eukaryota</taxon>
        <taxon>Viridiplantae</taxon>
        <taxon>Streptophyta</taxon>
        <taxon>Embryophyta</taxon>
        <taxon>Tracheophyta</taxon>
        <taxon>Spermatophyta</taxon>
        <taxon>Magnoliopsida</taxon>
        <taxon>eudicotyledons</taxon>
        <taxon>Gunneridae</taxon>
        <taxon>Pentapetalae</taxon>
        <taxon>asterids</taxon>
        <taxon>campanulids</taxon>
        <taxon>Asterales</taxon>
        <taxon>Asteraceae</taxon>
        <taxon>Asteroideae</taxon>
        <taxon>Anthemideae</taxon>
        <taxon>Anthemidinae</taxon>
        <taxon>Tanacetum</taxon>
    </lineage>
</organism>
<evidence type="ECO:0000313" key="1">
    <source>
        <dbReference type="EMBL" id="GJS50290.1"/>
    </source>
</evidence>
<comment type="caution">
    <text evidence="1">The sequence shown here is derived from an EMBL/GenBank/DDBJ whole genome shotgun (WGS) entry which is preliminary data.</text>
</comment>
<reference evidence="1" key="2">
    <citation type="submission" date="2022-01" db="EMBL/GenBank/DDBJ databases">
        <authorList>
            <person name="Yamashiro T."/>
            <person name="Shiraishi A."/>
            <person name="Satake H."/>
            <person name="Nakayama K."/>
        </authorList>
    </citation>
    <scope>NUCLEOTIDE SEQUENCE</scope>
</reference>
<dbReference type="GO" id="GO:0003964">
    <property type="term" value="F:RNA-directed DNA polymerase activity"/>
    <property type="evidence" value="ECO:0007669"/>
    <property type="project" value="UniProtKB-KW"/>
</dbReference>
<sequence>MRGLSWLRAWKGKNEDVLLDFNVVRRNDDRFNSQVNKKEMMEFNDFINAMRFSDLWGNLSVVALDRKLSDHCPIVIKDVELDFGPKPFRIFNIWMEEPNFTRVMEEA</sequence>
<protein>
    <submittedName>
        <fullName evidence="1">RNA-directed DNA polymerase, eukaryota</fullName>
    </submittedName>
</protein>
<proteinExistence type="predicted"/>